<gene>
    <name evidence="2" type="ORF">ANACOL_00121</name>
</gene>
<dbReference type="PROSITE" id="PS51372">
    <property type="entry name" value="PRD_2"/>
    <property type="match status" value="1"/>
</dbReference>
<dbReference type="EMBL" id="ABGD02000003">
    <property type="protein sequence ID" value="EDS13106.1"/>
    <property type="molecule type" value="Genomic_DNA"/>
</dbReference>
<reference evidence="2" key="2">
    <citation type="submission" date="2013-09" db="EMBL/GenBank/DDBJ databases">
        <title>Draft genome sequence of Anaerotruncus colihominis(DSM 17241).</title>
        <authorList>
            <person name="Sudarsanam P."/>
            <person name="Ley R."/>
            <person name="Guruge J."/>
            <person name="Turnbaugh P.J."/>
            <person name="Mahowald M."/>
            <person name="Liep D."/>
            <person name="Gordon J."/>
        </authorList>
    </citation>
    <scope>NUCLEOTIDE SEQUENCE</scope>
    <source>
        <strain evidence="2">DSM 17241</strain>
    </source>
</reference>
<name>B0P5U9_9FIRM</name>
<dbReference type="InterPro" id="IPR011608">
    <property type="entry name" value="PRD"/>
</dbReference>
<dbReference type="eggNOG" id="ENOG5033U7B">
    <property type="taxonomic scope" value="Bacteria"/>
</dbReference>
<dbReference type="InterPro" id="IPR036634">
    <property type="entry name" value="PRD_sf"/>
</dbReference>
<dbReference type="Pfam" id="PF00874">
    <property type="entry name" value="PRD"/>
    <property type="match status" value="1"/>
</dbReference>
<dbReference type="Proteomes" id="UP000003803">
    <property type="component" value="Unassembled WGS sequence"/>
</dbReference>
<keyword evidence="3" id="KW-1185">Reference proteome</keyword>
<dbReference type="RefSeq" id="WP_006873539.1">
    <property type="nucleotide sequence ID" value="NZ_DS544174.1"/>
</dbReference>
<evidence type="ECO:0000313" key="3">
    <source>
        <dbReference type="Proteomes" id="UP000003803"/>
    </source>
</evidence>
<proteinExistence type="predicted"/>
<sequence>MTTLDRVKNVEEKMELTPELSASVEKHVPALLEDLEREGVAFDENSGIGFISHAINLVKRLESGEKVNDLGEDVLSQLEKDALNASRKVLEPIEKAYGITLDHSELALVTIHVQAAMMKMKKA</sequence>
<accession>B0P5U9</accession>
<dbReference type="AlphaFoldDB" id="B0P5U9"/>
<dbReference type="Gene3D" id="1.10.1790.10">
    <property type="entry name" value="PRD domain"/>
    <property type="match status" value="1"/>
</dbReference>
<comment type="caution">
    <text evidence="2">The sequence shown here is derived from an EMBL/GenBank/DDBJ whole genome shotgun (WGS) entry which is preliminary data.</text>
</comment>
<dbReference type="SUPFAM" id="SSF63520">
    <property type="entry name" value="PTS-regulatory domain, PRD"/>
    <property type="match status" value="1"/>
</dbReference>
<evidence type="ECO:0000313" key="2">
    <source>
        <dbReference type="EMBL" id="EDS13106.1"/>
    </source>
</evidence>
<organism evidence="2 3">
    <name type="scientific">Anaerotruncus colihominis DSM 17241</name>
    <dbReference type="NCBI Taxonomy" id="445972"/>
    <lineage>
        <taxon>Bacteria</taxon>
        <taxon>Bacillati</taxon>
        <taxon>Bacillota</taxon>
        <taxon>Clostridia</taxon>
        <taxon>Eubacteriales</taxon>
        <taxon>Oscillospiraceae</taxon>
        <taxon>Anaerotruncus</taxon>
    </lineage>
</organism>
<dbReference type="GO" id="GO:0006355">
    <property type="term" value="P:regulation of DNA-templated transcription"/>
    <property type="evidence" value="ECO:0007669"/>
    <property type="project" value="InterPro"/>
</dbReference>
<dbReference type="HOGENOM" id="CLU_2010480_0_0_9"/>
<feature type="domain" description="PRD" evidence="1">
    <location>
        <begin position="15"/>
        <end position="123"/>
    </location>
</feature>
<evidence type="ECO:0000259" key="1">
    <source>
        <dbReference type="PROSITE" id="PS51372"/>
    </source>
</evidence>
<reference evidence="2" key="1">
    <citation type="submission" date="2007-11" db="EMBL/GenBank/DDBJ databases">
        <authorList>
            <person name="Fulton L."/>
            <person name="Clifton S."/>
            <person name="Fulton B."/>
            <person name="Xu J."/>
            <person name="Minx P."/>
            <person name="Pepin K.H."/>
            <person name="Johnson M."/>
            <person name="Thiruvilangam P."/>
            <person name="Bhonagiri V."/>
            <person name="Nash W.E."/>
            <person name="Mardis E.R."/>
            <person name="Wilson R.K."/>
        </authorList>
    </citation>
    <scope>NUCLEOTIDE SEQUENCE [LARGE SCALE GENOMIC DNA]</scope>
    <source>
        <strain evidence="2">DSM 17241</strain>
    </source>
</reference>
<protein>
    <submittedName>
        <fullName evidence="2">PRD domain protein</fullName>
    </submittedName>
</protein>